<dbReference type="GO" id="GO:0043138">
    <property type="term" value="F:3'-5' DNA helicase activity"/>
    <property type="evidence" value="ECO:0007669"/>
    <property type="project" value="UniProtKB-EC"/>
</dbReference>
<evidence type="ECO:0000256" key="9">
    <source>
        <dbReference type="ARBA" id="ARBA00048988"/>
    </source>
</evidence>
<comment type="catalytic activity">
    <reaction evidence="9">
        <text>ATP + H2O = ADP + phosphate + H(+)</text>
        <dbReference type="Rhea" id="RHEA:13065"/>
        <dbReference type="ChEBI" id="CHEBI:15377"/>
        <dbReference type="ChEBI" id="CHEBI:15378"/>
        <dbReference type="ChEBI" id="CHEBI:30616"/>
        <dbReference type="ChEBI" id="CHEBI:43474"/>
        <dbReference type="ChEBI" id="CHEBI:456216"/>
        <dbReference type="EC" id="5.6.2.4"/>
    </reaction>
</comment>
<dbReference type="CDD" id="cd18026">
    <property type="entry name" value="DEXHc_POLQ-like"/>
    <property type="match status" value="1"/>
</dbReference>
<evidence type="ECO:0000259" key="10">
    <source>
        <dbReference type="PROSITE" id="PS51192"/>
    </source>
</evidence>
<proteinExistence type="predicted"/>
<evidence type="ECO:0000256" key="7">
    <source>
        <dbReference type="ARBA" id="ARBA00023204"/>
    </source>
</evidence>
<sequence length="926" mass="102107">MIPPKAGIYHTTSVDVAQSNHTTLSLAGQKRTYGAFRVKESQHDAAVLVNITNTAGFQRPTVYEENNLAPAETGKVPDVIARDQSIYSHRRGLALTPTVASNPLLDLSHPAYGLPKQLVDNFASVGIKSIYPWQSECLLKSGALREKKNLVYTAPTGGGKSLVADVLMLKHVIDIPGKKAMLVLPYVALVQEKMRWLRKVVEGILKTKASSFLGEHQLSGWRKRGDEDAVRVVGFFGGSKWKATWDDMDIAVCTIEKANALVNTAIEDLSIGKLGVVVMDELHMIDDESRGYILELMATKLLSIEQEVQIIGMSATLSNAELLAKWLGNAKFYISRYRPVPVEEHLVFDNAVYAASSSSSFYKTATQPNTHSRNSSQIKPEPAKLITQSPNKELNNALINAVVALSTETARAGYGALVFCSSRLGCENDAILISRALPRAEELDPLTADKRRNILSDLRSTITGLDPILEKTIPAGVAFHHAGLTTEERDAIEIAYDEGVIKVMVATCSLAAGINLPARRVILHGACMGADLVGPSMLRQMRGRAGRKGKDEVGGTYLCCQKSDLEAVAELMEADIPVVESCLLPGKRGIKRALLEVISTKLATSRVSIDDYIRKTLLFYSIDRNELADMVLSTMQDLKETGLIEEIDELDYSATLLGQAVVASSLAPEDGLFVHRELRKALQAFVMDGEMHVLYSFPPVQAAHGNINWQIFRKEVERLDESNMRVLDFVGLKPLVINKMAQGGSIKESTAQEVEIARIYRRFYAALQLRDLCNEMPVHAVARKYDIPRGMVQNLAQTCHGFAAGMIKFCERMNWGALAAVLEHFSDRLRAGARSDLLALAKITYIKSRTARIFWENGFKTVAAVAAADVKDIIPVLLLAQPKKPRVTPEDEQKYINKLKLKAEIISQKANSLWEKEMQAELDEEE</sequence>
<dbReference type="GO" id="GO:0016787">
    <property type="term" value="F:hydrolase activity"/>
    <property type="evidence" value="ECO:0007669"/>
    <property type="project" value="UniProtKB-KW"/>
</dbReference>
<evidence type="ECO:0000259" key="11">
    <source>
        <dbReference type="PROSITE" id="PS51194"/>
    </source>
</evidence>
<evidence type="ECO:0000313" key="13">
    <source>
        <dbReference type="Proteomes" id="UP000235672"/>
    </source>
</evidence>
<dbReference type="Pfam" id="PF00270">
    <property type="entry name" value="DEAD"/>
    <property type="match status" value="1"/>
</dbReference>
<dbReference type="Pfam" id="PF20470">
    <property type="entry name" value="HTH_61"/>
    <property type="match status" value="1"/>
</dbReference>
<dbReference type="InterPro" id="IPR050474">
    <property type="entry name" value="Hel308_SKI2-like"/>
</dbReference>
<dbReference type="GO" id="GO:0005524">
    <property type="term" value="F:ATP binding"/>
    <property type="evidence" value="ECO:0007669"/>
    <property type="project" value="UniProtKB-KW"/>
</dbReference>
<gene>
    <name evidence="12" type="ORF">NA56DRAFT_565957</name>
</gene>
<reference evidence="12 13" key="1">
    <citation type="submission" date="2016-05" db="EMBL/GenBank/DDBJ databases">
        <title>A degradative enzymes factory behind the ericoid mycorrhizal symbiosis.</title>
        <authorList>
            <consortium name="DOE Joint Genome Institute"/>
            <person name="Martino E."/>
            <person name="Morin E."/>
            <person name="Grelet G."/>
            <person name="Kuo A."/>
            <person name="Kohler A."/>
            <person name="Daghino S."/>
            <person name="Barry K."/>
            <person name="Choi C."/>
            <person name="Cichocki N."/>
            <person name="Clum A."/>
            <person name="Copeland A."/>
            <person name="Hainaut M."/>
            <person name="Haridas S."/>
            <person name="Labutti K."/>
            <person name="Lindquist E."/>
            <person name="Lipzen A."/>
            <person name="Khouja H.-R."/>
            <person name="Murat C."/>
            <person name="Ohm R."/>
            <person name="Olson A."/>
            <person name="Spatafora J."/>
            <person name="Veneault-Fourrey C."/>
            <person name="Henrissat B."/>
            <person name="Grigoriev I."/>
            <person name="Martin F."/>
            <person name="Perotto S."/>
        </authorList>
    </citation>
    <scope>NUCLEOTIDE SEQUENCE [LARGE SCALE GENOMIC DNA]</scope>
    <source>
        <strain evidence="12 13">UAMH 7357</strain>
    </source>
</reference>
<dbReference type="PANTHER" id="PTHR47961:SF6">
    <property type="entry name" value="DNA-DIRECTED DNA POLYMERASE"/>
    <property type="match status" value="1"/>
</dbReference>
<keyword evidence="7" id="KW-0234">DNA repair</keyword>
<dbReference type="AlphaFoldDB" id="A0A2J6QG17"/>
<dbReference type="GO" id="GO:0003676">
    <property type="term" value="F:nucleic acid binding"/>
    <property type="evidence" value="ECO:0007669"/>
    <property type="project" value="InterPro"/>
</dbReference>
<dbReference type="PROSITE" id="PS51192">
    <property type="entry name" value="HELICASE_ATP_BIND_1"/>
    <property type="match status" value="1"/>
</dbReference>
<dbReference type="SMART" id="SM00490">
    <property type="entry name" value="HELICc"/>
    <property type="match status" value="1"/>
</dbReference>
<dbReference type="InterPro" id="IPR014001">
    <property type="entry name" value="Helicase_ATP-bd"/>
</dbReference>
<evidence type="ECO:0000256" key="1">
    <source>
        <dbReference type="ARBA" id="ARBA00004123"/>
    </source>
</evidence>
<evidence type="ECO:0000256" key="3">
    <source>
        <dbReference type="ARBA" id="ARBA00022763"/>
    </source>
</evidence>
<dbReference type="PROSITE" id="PS51194">
    <property type="entry name" value="HELICASE_CTER"/>
    <property type="match status" value="1"/>
</dbReference>
<dbReference type="Pfam" id="PF25453">
    <property type="entry name" value="DUF7898"/>
    <property type="match status" value="1"/>
</dbReference>
<dbReference type="InterPro" id="IPR027417">
    <property type="entry name" value="P-loop_NTPase"/>
</dbReference>
<dbReference type="CDD" id="cd18795">
    <property type="entry name" value="SF2_C_Ski2"/>
    <property type="match status" value="1"/>
</dbReference>
<dbReference type="Proteomes" id="UP000235672">
    <property type="component" value="Unassembled WGS sequence"/>
</dbReference>
<dbReference type="InterPro" id="IPR011545">
    <property type="entry name" value="DEAD/DEAH_box_helicase_dom"/>
</dbReference>
<dbReference type="PANTHER" id="PTHR47961">
    <property type="entry name" value="DNA POLYMERASE THETA, PUTATIVE (AFU_ORTHOLOGUE AFUA_1G05260)-RELATED"/>
    <property type="match status" value="1"/>
</dbReference>
<dbReference type="FunFam" id="1.10.3380.20:FF:000005">
    <property type="entry name" value="DNA-directed DNA polymerase theta, putative"/>
    <property type="match status" value="1"/>
</dbReference>
<evidence type="ECO:0000256" key="5">
    <source>
        <dbReference type="ARBA" id="ARBA00022806"/>
    </source>
</evidence>
<keyword evidence="6" id="KW-0067">ATP-binding</keyword>
<dbReference type="GO" id="GO:0005634">
    <property type="term" value="C:nucleus"/>
    <property type="evidence" value="ECO:0007669"/>
    <property type="project" value="UniProtKB-SubCell"/>
</dbReference>
<dbReference type="InterPro" id="IPR048960">
    <property type="entry name" value="POLQ-like_helical"/>
</dbReference>
<keyword evidence="4 12" id="KW-0378">Hydrolase</keyword>
<evidence type="ECO:0000256" key="6">
    <source>
        <dbReference type="ARBA" id="ARBA00022840"/>
    </source>
</evidence>
<evidence type="ECO:0000256" key="8">
    <source>
        <dbReference type="ARBA" id="ARBA00023242"/>
    </source>
</evidence>
<dbReference type="SUPFAM" id="SSF52540">
    <property type="entry name" value="P-loop containing nucleoside triphosphate hydrolases"/>
    <property type="match status" value="1"/>
</dbReference>
<dbReference type="InterPro" id="IPR057220">
    <property type="entry name" value="DUF7898"/>
</dbReference>
<evidence type="ECO:0000256" key="2">
    <source>
        <dbReference type="ARBA" id="ARBA00022741"/>
    </source>
</evidence>
<keyword evidence="13" id="KW-1185">Reference proteome</keyword>
<protein>
    <submittedName>
        <fullName evidence="12">P-loop containing nucleoside triphosphate hydrolase protein</fullName>
    </submittedName>
</protein>
<dbReference type="Gene3D" id="3.40.50.300">
    <property type="entry name" value="P-loop containing nucleotide triphosphate hydrolases"/>
    <property type="match status" value="2"/>
</dbReference>
<dbReference type="STRING" id="1745343.A0A2J6QG17"/>
<dbReference type="InterPro" id="IPR046931">
    <property type="entry name" value="HTH_61"/>
</dbReference>
<keyword evidence="2" id="KW-0547">Nucleotide-binding</keyword>
<feature type="domain" description="Helicase C-terminal" evidence="11">
    <location>
        <begin position="397"/>
        <end position="613"/>
    </location>
</feature>
<dbReference type="Gene3D" id="1.10.3380.20">
    <property type="match status" value="1"/>
</dbReference>
<keyword evidence="8" id="KW-0539">Nucleus</keyword>
<dbReference type="InterPro" id="IPR001650">
    <property type="entry name" value="Helicase_C-like"/>
</dbReference>
<name>A0A2J6QG17_9HELO</name>
<dbReference type="SUPFAM" id="SSF158702">
    <property type="entry name" value="Sec63 N-terminal domain-like"/>
    <property type="match status" value="1"/>
</dbReference>
<accession>A0A2J6QG17</accession>
<dbReference type="FunFam" id="3.40.50.300:FF:000813">
    <property type="entry name" value="helicase POLQ-like isoform X1"/>
    <property type="match status" value="1"/>
</dbReference>
<dbReference type="EMBL" id="KZ613471">
    <property type="protein sequence ID" value="PMD25211.1"/>
    <property type="molecule type" value="Genomic_DNA"/>
</dbReference>
<evidence type="ECO:0000256" key="4">
    <source>
        <dbReference type="ARBA" id="ARBA00022801"/>
    </source>
</evidence>
<keyword evidence="5" id="KW-0347">Helicase</keyword>
<keyword evidence="3" id="KW-0227">DNA damage</keyword>
<organism evidence="12 13">
    <name type="scientific">Hyaloscypha hepaticicola</name>
    <dbReference type="NCBI Taxonomy" id="2082293"/>
    <lineage>
        <taxon>Eukaryota</taxon>
        <taxon>Fungi</taxon>
        <taxon>Dikarya</taxon>
        <taxon>Ascomycota</taxon>
        <taxon>Pezizomycotina</taxon>
        <taxon>Leotiomycetes</taxon>
        <taxon>Helotiales</taxon>
        <taxon>Hyaloscyphaceae</taxon>
        <taxon>Hyaloscypha</taxon>
    </lineage>
</organism>
<feature type="domain" description="Helicase ATP-binding" evidence="10">
    <location>
        <begin position="141"/>
        <end position="335"/>
    </location>
</feature>
<dbReference type="GO" id="GO:0006281">
    <property type="term" value="P:DNA repair"/>
    <property type="evidence" value="ECO:0007669"/>
    <property type="project" value="UniProtKB-KW"/>
</dbReference>
<dbReference type="Pfam" id="PF21099">
    <property type="entry name" value="POLQ_helical"/>
    <property type="match status" value="1"/>
</dbReference>
<comment type="subcellular location">
    <subcellularLocation>
        <location evidence="1">Nucleus</location>
    </subcellularLocation>
</comment>
<evidence type="ECO:0000313" key="12">
    <source>
        <dbReference type="EMBL" id="PMD25211.1"/>
    </source>
</evidence>
<dbReference type="Pfam" id="PF00271">
    <property type="entry name" value="Helicase_C"/>
    <property type="match status" value="1"/>
</dbReference>
<dbReference type="OrthoDB" id="2320933at2759"/>
<dbReference type="SMART" id="SM00487">
    <property type="entry name" value="DEXDc"/>
    <property type="match status" value="1"/>
</dbReference>